<name>A0A6C0B0C1_9ZZZZ</name>
<dbReference type="EMBL" id="MN739039">
    <property type="protein sequence ID" value="QHS84978.1"/>
    <property type="molecule type" value="Genomic_DNA"/>
</dbReference>
<organism evidence="1">
    <name type="scientific">viral metagenome</name>
    <dbReference type="NCBI Taxonomy" id="1070528"/>
    <lineage>
        <taxon>unclassified sequences</taxon>
        <taxon>metagenomes</taxon>
        <taxon>organismal metagenomes</taxon>
    </lineage>
</organism>
<reference evidence="1" key="1">
    <citation type="journal article" date="2020" name="Nature">
        <title>Giant virus diversity and host interactions through global metagenomics.</title>
        <authorList>
            <person name="Schulz F."/>
            <person name="Roux S."/>
            <person name="Paez-Espino D."/>
            <person name="Jungbluth S."/>
            <person name="Walsh D.A."/>
            <person name="Denef V.J."/>
            <person name="McMahon K.D."/>
            <person name="Konstantinidis K.T."/>
            <person name="Eloe-Fadrosh E.A."/>
            <person name="Kyrpides N.C."/>
            <person name="Woyke T."/>
        </authorList>
    </citation>
    <scope>NUCLEOTIDE SEQUENCE</scope>
    <source>
        <strain evidence="1">GVMAG-M-3300009182-67</strain>
    </source>
</reference>
<evidence type="ECO:0000313" key="1">
    <source>
        <dbReference type="EMBL" id="QHS84978.1"/>
    </source>
</evidence>
<sequence length="329" mass="38028">MSEEIAMKQECDNFTKSFVEHIETILENPSQILNLTEVLQNLWKTYPQGLSYYINYYMYTGKIDTNINSFLVSGYYSWFLEHLIDFELQSEEFQKELKKFNSDMEDEDNYGYSWIEFEIDLFDLVLTDNTLLYGKERNTKDILDLFINLFITSFRSPDIASTVSSDLVVYRGIVGLTIKDKSTLLATPKSFISTSKLIGVALKHTTSIISTRIQNDLSKRVILEMHLDPGIKFIDYNAINPRDKTNAWQHEVILTPGLRFTEIGTSTASETIKFKKLREEKQECDVLVVRVSANNVTSFGKSRNRRAIAFKSSKLRSVDLDIKYLKSIK</sequence>
<protein>
    <submittedName>
        <fullName evidence="1">Uncharacterized protein</fullName>
    </submittedName>
</protein>
<accession>A0A6C0B0C1</accession>
<proteinExistence type="predicted"/>
<dbReference type="AlphaFoldDB" id="A0A6C0B0C1"/>